<evidence type="ECO:0000256" key="3">
    <source>
        <dbReference type="ARBA" id="ARBA00022452"/>
    </source>
</evidence>
<evidence type="ECO:0000256" key="12">
    <source>
        <dbReference type="RuleBase" id="RU003357"/>
    </source>
</evidence>
<dbReference type="AlphaFoldDB" id="A0A6C0TYJ7"/>
<dbReference type="PANTHER" id="PTHR32552">
    <property type="entry name" value="FERRICHROME IRON RECEPTOR-RELATED"/>
    <property type="match status" value="1"/>
</dbReference>
<keyword evidence="5 11" id="KW-0812">Transmembrane</keyword>
<evidence type="ECO:0000256" key="5">
    <source>
        <dbReference type="ARBA" id="ARBA00022692"/>
    </source>
</evidence>
<evidence type="ECO:0000256" key="11">
    <source>
        <dbReference type="PROSITE-ProRule" id="PRU01360"/>
    </source>
</evidence>
<evidence type="ECO:0000256" key="7">
    <source>
        <dbReference type="ARBA" id="ARBA00023065"/>
    </source>
</evidence>
<dbReference type="InterPro" id="IPR036942">
    <property type="entry name" value="Beta-barrel_TonB_sf"/>
</dbReference>
<accession>A0A6C0TYJ7</accession>
<dbReference type="Gene3D" id="2.40.170.20">
    <property type="entry name" value="TonB-dependent receptor, beta-barrel domain"/>
    <property type="match status" value="1"/>
</dbReference>
<keyword evidence="16" id="KW-1185">Reference proteome</keyword>
<evidence type="ECO:0000259" key="13">
    <source>
        <dbReference type="Pfam" id="PF00593"/>
    </source>
</evidence>
<evidence type="ECO:0000259" key="14">
    <source>
        <dbReference type="Pfam" id="PF07715"/>
    </source>
</evidence>
<name>A0A6C0TYJ7_9GAMM</name>
<keyword evidence="9 11" id="KW-0472">Membrane</keyword>
<organism evidence="15 16">
    <name type="scientific">Kineobactrum salinum</name>
    <dbReference type="NCBI Taxonomy" id="2708301"/>
    <lineage>
        <taxon>Bacteria</taxon>
        <taxon>Pseudomonadati</taxon>
        <taxon>Pseudomonadota</taxon>
        <taxon>Gammaproteobacteria</taxon>
        <taxon>Cellvibrionales</taxon>
        <taxon>Halieaceae</taxon>
        <taxon>Kineobactrum</taxon>
    </lineage>
</organism>
<feature type="domain" description="TonB-dependent receptor-like beta-barrel" evidence="13">
    <location>
        <begin position="158"/>
        <end position="671"/>
    </location>
</feature>
<keyword evidence="6" id="KW-0408">Iron</keyword>
<comment type="subcellular location">
    <subcellularLocation>
        <location evidence="1 11">Cell outer membrane</location>
        <topology evidence="1 11">Multi-pass membrane protein</topology>
    </subcellularLocation>
</comment>
<feature type="domain" description="TonB-dependent receptor plug" evidence="14">
    <location>
        <begin position="6"/>
        <end position="86"/>
    </location>
</feature>
<sequence>MVDFIDLGNRISGVRINNAGASDSLNIRGVGSGFNMGFEQAVAIFVDGVYISRSQVIRGGFLDLERIEVLKGPQSTYFGSNAIAGAMSIVTRKPTQEVDGYASALYAPGEDEYDFQVAVGGPLTDTISGRAAIRSFGMDGYVENRRFDTEGPDNSDVQGRVALRYETSDLDVNLRVDYADYDDKNSELQETVHCPPGPEFGGPRPACQALIDEGLHDNEIDYVTATGNSSFNLESVNSALTAAWTLDEHTITSTTGYYQHDLFRTTVNGAILPVPGLDMPSGLPLSQPEDFRSFSQEIRLQSDLGGRVDYMMGLYYDDSRLEGGVNLGFYFAPFWALVPPAGVIPESTPIAQEVFGEQDQSNRSAFAAATINITEQFRIDLGARYSSIRKEAHRSTRAGVGNEVGQVVEDFSDDAFSAWTSTVGRAAGDYPVTERTDDKFMPSVNVQYDLSADTMIYASYSTGFKAGGWNIGQNLDMFEPETVESYEAGIKAAWFDRGLTTNLTVFHSRYDDLQESTSVIDPETGVFNGIIGNVAKARSQGIEAEIALRSVDGLNLGASIGYLDAEYLDYPNAPCTLLQNATIPGCLQDLGGRPKAYAPEWSGSVTGSYGFAITPDLKLNVGAWLYFTSDFYQQASIDPLTAQSGYAKLDLRAAISDANESWEVAIVAKNVTDRETGSYRAAMSASNAVSVRVDRPRSLAVMVTKKF</sequence>
<evidence type="ECO:0000256" key="9">
    <source>
        <dbReference type="ARBA" id="ARBA00023136"/>
    </source>
</evidence>
<dbReference type="KEGG" id="kim:G3T16_05415"/>
<keyword evidence="10 11" id="KW-0998">Cell outer membrane</keyword>
<protein>
    <submittedName>
        <fullName evidence="15">TonB-dependent receptor</fullName>
    </submittedName>
</protein>
<keyword evidence="8 12" id="KW-0798">TonB box</keyword>
<dbReference type="Pfam" id="PF00593">
    <property type="entry name" value="TonB_dep_Rec_b-barrel"/>
    <property type="match status" value="1"/>
</dbReference>
<dbReference type="Pfam" id="PF07715">
    <property type="entry name" value="Plug"/>
    <property type="match status" value="1"/>
</dbReference>
<keyword evidence="4" id="KW-0410">Iron transport</keyword>
<keyword evidence="2 11" id="KW-0813">Transport</keyword>
<proteinExistence type="inferred from homology"/>
<keyword evidence="15" id="KW-0675">Receptor</keyword>
<dbReference type="EMBL" id="CP048711">
    <property type="protein sequence ID" value="QIB64912.1"/>
    <property type="molecule type" value="Genomic_DNA"/>
</dbReference>
<evidence type="ECO:0000256" key="6">
    <source>
        <dbReference type="ARBA" id="ARBA00023004"/>
    </source>
</evidence>
<dbReference type="GO" id="GO:0006826">
    <property type="term" value="P:iron ion transport"/>
    <property type="evidence" value="ECO:0007669"/>
    <property type="project" value="UniProtKB-KW"/>
</dbReference>
<evidence type="ECO:0000256" key="8">
    <source>
        <dbReference type="ARBA" id="ARBA00023077"/>
    </source>
</evidence>
<evidence type="ECO:0000256" key="4">
    <source>
        <dbReference type="ARBA" id="ARBA00022496"/>
    </source>
</evidence>
<dbReference type="InterPro" id="IPR039426">
    <property type="entry name" value="TonB-dep_rcpt-like"/>
</dbReference>
<dbReference type="PANTHER" id="PTHR32552:SF81">
    <property type="entry name" value="TONB-DEPENDENT OUTER MEMBRANE RECEPTOR"/>
    <property type="match status" value="1"/>
</dbReference>
<dbReference type="InterPro" id="IPR012910">
    <property type="entry name" value="Plug_dom"/>
</dbReference>
<dbReference type="GO" id="GO:0009279">
    <property type="term" value="C:cell outer membrane"/>
    <property type="evidence" value="ECO:0007669"/>
    <property type="project" value="UniProtKB-SubCell"/>
</dbReference>
<evidence type="ECO:0000313" key="16">
    <source>
        <dbReference type="Proteomes" id="UP000477680"/>
    </source>
</evidence>
<dbReference type="InterPro" id="IPR000531">
    <property type="entry name" value="Beta-barrel_TonB"/>
</dbReference>
<dbReference type="PROSITE" id="PS52016">
    <property type="entry name" value="TONB_DEPENDENT_REC_3"/>
    <property type="match status" value="1"/>
</dbReference>
<reference evidence="15 16" key="1">
    <citation type="submission" date="2020-02" db="EMBL/GenBank/DDBJ databases">
        <title>Genome sequencing for Kineobactrum sp. M2.</title>
        <authorList>
            <person name="Park S.-J."/>
        </authorList>
    </citation>
    <scope>NUCLEOTIDE SEQUENCE [LARGE SCALE GENOMIC DNA]</scope>
    <source>
        <strain evidence="15 16">M2</strain>
    </source>
</reference>
<dbReference type="Proteomes" id="UP000477680">
    <property type="component" value="Chromosome"/>
</dbReference>
<evidence type="ECO:0000256" key="10">
    <source>
        <dbReference type="ARBA" id="ARBA00023237"/>
    </source>
</evidence>
<keyword evidence="7" id="KW-0406">Ion transport</keyword>
<evidence type="ECO:0000313" key="15">
    <source>
        <dbReference type="EMBL" id="QIB64912.1"/>
    </source>
</evidence>
<dbReference type="SUPFAM" id="SSF56935">
    <property type="entry name" value="Porins"/>
    <property type="match status" value="1"/>
</dbReference>
<evidence type="ECO:0000256" key="2">
    <source>
        <dbReference type="ARBA" id="ARBA00022448"/>
    </source>
</evidence>
<gene>
    <name evidence="15" type="ORF">G3T16_05415</name>
</gene>
<evidence type="ECO:0000256" key="1">
    <source>
        <dbReference type="ARBA" id="ARBA00004571"/>
    </source>
</evidence>
<keyword evidence="3 11" id="KW-1134">Transmembrane beta strand</keyword>
<dbReference type="CDD" id="cd01347">
    <property type="entry name" value="ligand_gated_channel"/>
    <property type="match status" value="1"/>
</dbReference>
<comment type="similarity">
    <text evidence="11 12">Belongs to the TonB-dependent receptor family.</text>
</comment>